<comment type="subcellular location">
    <subcellularLocation>
        <location evidence="1">Cell outer membrane</location>
    </subcellularLocation>
</comment>
<evidence type="ECO:0000313" key="8">
    <source>
        <dbReference type="Proteomes" id="UP000286598"/>
    </source>
</evidence>
<gene>
    <name evidence="7" type="ORF">DW060_00275</name>
</gene>
<dbReference type="Gene3D" id="2.40.170.20">
    <property type="entry name" value="TonB-dependent receptor, beta-barrel domain"/>
    <property type="match status" value="1"/>
</dbReference>
<evidence type="ECO:0000256" key="1">
    <source>
        <dbReference type="ARBA" id="ARBA00004442"/>
    </source>
</evidence>
<dbReference type="InterPro" id="IPR037066">
    <property type="entry name" value="Plug_dom_sf"/>
</dbReference>
<comment type="caution">
    <text evidence="7">The sequence shown here is derived from an EMBL/GenBank/DDBJ whole genome shotgun (WGS) entry which is preliminary data.</text>
</comment>
<dbReference type="GO" id="GO:0030246">
    <property type="term" value="F:carbohydrate binding"/>
    <property type="evidence" value="ECO:0007669"/>
    <property type="project" value="InterPro"/>
</dbReference>
<keyword evidence="3" id="KW-0998">Cell outer membrane</keyword>
<dbReference type="PANTHER" id="PTHR40980:SF4">
    <property type="entry name" value="TONB-DEPENDENT RECEPTOR-LIKE BETA-BARREL DOMAIN-CONTAINING PROTEIN"/>
    <property type="match status" value="1"/>
</dbReference>
<feature type="chain" id="PRO_5019381373" evidence="4">
    <location>
        <begin position="22"/>
        <end position="843"/>
    </location>
</feature>
<dbReference type="Pfam" id="PF07715">
    <property type="entry name" value="Plug"/>
    <property type="match status" value="1"/>
</dbReference>
<evidence type="ECO:0000256" key="2">
    <source>
        <dbReference type="ARBA" id="ARBA00023136"/>
    </source>
</evidence>
<protein>
    <submittedName>
        <fullName evidence="7">TonB-dependent receptor</fullName>
    </submittedName>
</protein>
<dbReference type="PANTHER" id="PTHR40980">
    <property type="entry name" value="PLUG DOMAIN-CONTAINING PROTEIN"/>
    <property type="match status" value="1"/>
</dbReference>
<keyword evidence="2" id="KW-0472">Membrane</keyword>
<dbReference type="GO" id="GO:0009279">
    <property type="term" value="C:cell outer membrane"/>
    <property type="evidence" value="ECO:0007669"/>
    <property type="project" value="UniProtKB-SubCell"/>
</dbReference>
<dbReference type="Proteomes" id="UP000286598">
    <property type="component" value="Unassembled WGS sequence"/>
</dbReference>
<dbReference type="OrthoDB" id="8764943at2"/>
<dbReference type="Gene3D" id="2.60.40.1120">
    <property type="entry name" value="Carboxypeptidase-like, regulatory domain"/>
    <property type="match status" value="1"/>
</dbReference>
<dbReference type="InterPro" id="IPR013784">
    <property type="entry name" value="Carb-bd-like_fold"/>
</dbReference>
<feature type="signal peptide" evidence="4">
    <location>
        <begin position="1"/>
        <end position="21"/>
    </location>
</feature>
<dbReference type="InterPro" id="IPR041700">
    <property type="entry name" value="OMP_b-brl_3"/>
</dbReference>
<name>A0A415GSD0_9BACT</name>
<evidence type="ECO:0000259" key="6">
    <source>
        <dbReference type="Pfam" id="PF14905"/>
    </source>
</evidence>
<organism evidence="7 8">
    <name type="scientific">Leyella stercorea</name>
    <dbReference type="NCBI Taxonomy" id="363265"/>
    <lineage>
        <taxon>Bacteria</taxon>
        <taxon>Pseudomonadati</taxon>
        <taxon>Bacteroidota</taxon>
        <taxon>Bacteroidia</taxon>
        <taxon>Bacteroidales</taxon>
        <taxon>Prevotellaceae</taxon>
        <taxon>Leyella</taxon>
    </lineage>
</organism>
<keyword evidence="8" id="KW-1185">Reference proteome</keyword>
<dbReference type="InterPro" id="IPR012910">
    <property type="entry name" value="Plug_dom"/>
</dbReference>
<reference evidence="7 8" key="1">
    <citation type="submission" date="2018-08" db="EMBL/GenBank/DDBJ databases">
        <title>A genome reference for cultivated species of the human gut microbiota.</title>
        <authorList>
            <person name="Zou Y."/>
            <person name="Xue W."/>
            <person name="Luo G."/>
        </authorList>
    </citation>
    <scope>NUCLEOTIDE SEQUENCE [LARGE SCALE GENOMIC DNA]</scope>
    <source>
        <strain evidence="7 8">AF42-9</strain>
    </source>
</reference>
<dbReference type="SUPFAM" id="SSF56935">
    <property type="entry name" value="Porins"/>
    <property type="match status" value="1"/>
</dbReference>
<sequence>MTCFKGQFLLTATVVTPLLFAATETTAQTAKRFVVKGVVADAATKEGEQYATMKITSQTDSTSTAALAVSEADGTFNMTLKKAGSYRLYVNAMGKQPIVRNFVVSESNPVVSLDTLYIKEASHVLGAVEIVAQKPLVKADIDKITYDIEEDPDSKTNNILEMLRKVPMVTVDGDGNIKVNGSSGFKVYVNGRPNNMMSKNPKEVLKSMPASSIKKIEVITNPGPKYDAEGVGGILNIVTVGKGIEGYTVTTNAGVSNTDTDASVYATVKQGKFTVSGTYSYNYYDMRNMHSDFSSLFTGDPATPSASDRYATSDSRSYNHSHSGNFEASYDVDTLRLVTASFGIWTNKSNAHSLSRSNAISPLSGATLYSYANGGRSVSDNMYLYGNLDYQRLFKLKGRMLTFSYKINGGTNGGDNYSSYDVAEATDEWLPFVKRLSDEHTESSGRSMEHTLQVDYTTPIGKAHNVEVGAKYILRDNRSDDDRYVRPNGTDGEYTFDEQYSSHYRHENDILAAYLGYGLRLGNLSGRLGARYEHTFQKIKYELGEGENFSTGFDDVVPSASLGYRINDENNLRFGYNMRIYRPGIWSLNPYLNQTNPEALQQGNPNLVSEKNHNVQLTYSYFAAKFSVSCTMRYSFTNNNISSVTSLVEDNTIESVKNPTGKLVSYTTYRNIGRTQTASLSSYVNWNIFKNTRLTMNLWGDYSDYNDRQQLHNYGYYGSAYVGVQQTLPKNWRVNLGFYGCTSNPGLQSKTEGRYNYNLNLQKSFLKDRLNFNLYASNFLDAKRHYKSTVTGANFITRSDSSYNPCSVGINVSWRIGELSSGVKKVARSISNDDVKSAEGGGK</sequence>
<evidence type="ECO:0000259" key="5">
    <source>
        <dbReference type="Pfam" id="PF07715"/>
    </source>
</evidence>
<evidence type="ECO:0000256" key="4">
    <source>
        <dbReference type="SAM" id="SignalP"/>
    </source>
</evidence>
<keyword evidence="7" id="KW-0675">Receptor</keyword>
<dbReference type="SUPFAM" id="SSF49452">
    <property type="entry name" value="Starch-binding domain-like"/>
    <property type="match status" value="1"/>
</dbReference>
<accession>A0A415GSD0</accession>
<feature type="domain" description="TonB-dependent receptor plug" evidence="5">
    <location>
        <begin position="149"/>
        <end position="234"/>
    </location>
</feature>
<proteinExistence type="predicted"/>
<evidence type="ECO:0000256" key="3">
    <source>
        <dbReference type="ARBA" id="ARBA00023237"/>
    </source>
</evidence>
<dbReference type="Gene3D" id="2.170.130.10">
    <property type="entry name" value="TonB-dependent receptor, plug domain"/>
    <property type="match status" value="1"/>
</dbReference>
<feature type="domain" description="Outer membrane protein beta-barrel" evidence="6">
    <location>
        <begin position="394"/>
        <end position="814"/>
    </location>
</feature>
<dbReference type="EMBL" id="QRNO01000001">
    <property type="protein sequence ID" value="RHK53302.1"/>
    <property type="molecule type" value="Genomic_DNA"/>
</dbReference>
<dbReference type="Pfam" id="PF14905">
    <property type="entry name" value="OMP_b-brl_3"/>
    <property type="match status" value="1"/>
</dbReference>
<dbReference type="InterPro" id="IPR036942">
    <property type="entry name" value="Beta-barrel_TonB_sf"/>
</dbReference>
<dbReference type="AlphaFoldDB" id="A0A415GSD0"/>
<keyword evidence="4" id="KW-0732">Signal</keyword>
<evidence type="ECO:0000313" key="7">
    <source>
        <dbReference type="EMBL" id="RHK53302.1"/>
    </source>
</evidence>